<keyword evidence="1" id="KW-0472">Membrane</keyword>
<evidence type="ECO:0000313" key="3">
    <source>
        <dbReference type="Proteomes" id="UP000259610"/>
    </source>
</evidence>
<proteinExistence type="predicted"/>
<reference evidence="2 3" key="1">
    <citation type="journal article" date="2018" name="Nat. Biotechnol.">
        <title>A standardized bacterial taxonomy based on genome phylogeny substantially revises the tree of life.</title>
        <authorList>
            <person name="Parks D.H."/>
            <person name="Chuvochina M."/>
            <person name="Waite D.W."/>
            <person name="Rinke C."/>
            <person name="Skarshewski A."/>
            <person name="Chaumeil P.A."/>
            <person name="Hugenholtz P."/>
        </authorList>
    </citation>
    <scope>NUCLEOTIDE SEQUENCE [LARGE SCALE GENOMIC DNA]</scope>
    <source>
        <strain evidence="2">UBA8733</strain>
    </source>
</reference>
<keyword evidence="1" id="KW-0812">Transmembrane</keyword>
<name>A0A3B9GUE5_9PROT</name>
<evidence type="ECO:0000256" key="1">
    <source>
        <dbReference type="SAM" id="Phobius"/>
    </source>
</evidence>
<sequence length="103" mass="11313">MNTQPDRTHKQSDPMAAYRGKRPPAFLGILAAITAFGLGAGVVIFLKDISYLIVLSGLTMTIIALARVARRNKPSPLSITGIYWSSWFILASLILLIAWRIIT</sequence>
<dbReference type="RefSeq" id="WP_272986928.1">
    <property type="nucleotide sequence ID" value="NZ_CAJQMV010000003.1"/>
</dbReference>
<evidence type="ECO:0000313" key="2">
    <source>
        <dbReference type="EMBL" id="HAE26071.1"/>
    </source>
</evidence>
<dbReference type="Proteomes" id="UP000259610">
    <property type="component" value="Unassembled WGS sequence"/>
</dbReference>
<comment type="caution">
    <text evidence="2">The sequence shown here is derived from an EMBL/GenBank/DDBJ whole genome shotgun (WGS) entry which is preliminary data.</text>
</comment>
<keyword evidence="1" id="KW-1133">Transmembrane helix</keyword>
<gene>
    <name evidence="2" type="ORF">DCG58_02835</name>
</gene>
<feature type="transmembrane region" description="Helical" evidence="1">
    <location>
        <begin position="51"/>
        <end position="69"/>
    </location>
</feature>
<accession>A0A3B9GUE5</accession>
<protein>
    <submittedName>
        <fullName evidence="2">Uncharacterized protein</fullName>
    </submittedName>
</protein>
<dbReference type="EMBL" id="DMAN01000057">
    <property type="protein sequence ID" value="HAE26071.1"/>
    <property type="molecule type" value="Genomic_DNA"/>
</dbReference>
<feature type="transmembrane region" description="Helical" evidence="1">
    <location>
        <begin position="81"/>
        <end position="102"/>
    </location>
</feature>
<dbReference type="AlphaFoldDB" id="A0A3B9GUE5"/>
<organism evidence="2 3">
    <name type="scientific">Hyphomonas adhaerens</name>
    <dbReference type="NCBI Taxonomy" id="81029"/>
    <lineage>
        <taxon>Bacteria</taxon>
        <taxon>Pseudomonadati</taxon>
        <taxon>Pseudomonadota</taxon>
        <taxon>Alphaproteobacteria</taxon>
        <taxon>Hyphomonadales</taxon>
        <taxon>Hyphomonadaceae</taxon>
        <taxon>Hyphomonas</taxon>
    </lineage>
</organism>
<feature type="transmembrane region" description="Helical" evidence="1">
    <location>
        <begin position="25"/>
        <end position="45"/>
    </location>
</feature>